<dbReference type="GO" id="GO:0005856">
    <property type="term" value="C:cytoskeleton"/>
    <property type="evidence" value="ECO:0007669"/>
    <property type="project" value="UniProtKB-SubCell"/>
</dbReference>
<feature type="compositionally biased region" description="Polar residues" evidence="4">
    <location>
        <begin position="2057"/>
        <end position="2068"/>
    </location>
</feature>
<feature type="compositionally biased region" description="Low complexity" evidence="4">
    <location>
        <begin position="664"/>
        <end position="689"/>
    </location>
</feature>
<dbReference type="InterPro" id="IPR034085">
    <property type="entry name" value="TOG"/>
</dbReference>
<dbReference type="GO" id="GO:0061863">
    <property type="term" value="F:microtubule plus end polymerase"/>
    <property type="evidence" value="ECO:0007669"/>
    <property type="project" value="InterPro"/>
</dbReference>
<feature type="domain" description="TOG" evidence="5">
    <location>
        <begin position="132"/>
        <end position="364"/>
    </location>
</feature>
<dbReference type="PANTHER" id="PTHR12609">
    <property type="entry name" value="MICROTUBULE ASSOCIATED PROTEIN XMAP215"/>
    <property type="match status" value="1"/>
</dbReference>
<dbReference type="GO" id="GO:0046785">
    <property type="term" value="P:microtubule polymerization"/>
    <property type="evidence" value="ECO:0007669"/>
    <property type="project" value="InterPro"/>
</dbReference>
<evidence type="ECO:0000259" key="5">
    <source>
        <dbReference type="SMART" id="SM01349"/>
    </source>
</evidence>
<feature type="region of interest" description="Disordered" evidence="4">
    <location>
        <begin position="637"/>
        <end position="758"/>
    </location>
</feature>
<dbReference type="SMART" id="SM01349">
    <property type="entry name" value="TOG"/>
    <property type="match status" value="5"/>
</dbReference>
<feature type="compositionally biased region" description="Low complexity" evidence="4">
    <location>
        <begin position="1284"/>
        <end position="1302"/>
    </location>
</feature>
<dbReference type="Pfam" id="PF12348">
    <property type="entry name" value="CLASP_N"/>
    <property type="match status" value="1"/>
</dbReference>
<dbReference type="InterPro" id="IPR016024">
    <property type="entry name" value="ARM-type_fold"/>
</dbReference>
<feature type="compositionally biased region" description="Low complexity" evidence="4">
    <location>
        <begin position="2105"/>
        <end position="2119"/>
    </location>
</feature>
<dbReference type="Gene3D" id="1.25.10.10">
    <property type="entry name" value="Leucine-rich Repeat Variant"/>
    <property type="match status" value="5"/>
</dbReference>
<feature type="domain" description="TOG" evidence="5">
    <location>
        <begin position="403"/>
        <end position="647"/>
    </location>
</feature>
<reference evidence="6" key="1">
    <citation type="submission" date="2023-08" db="EMBL/GenBank/DDBJ databases">
        <title>Reference Genome Resource for the Citrus Pathogen Phytophthora citrophthora.</title>
        <authorList>
            <person name="Moller H."/>
            <person name="Coetzee B."/>
            <person name="Rose L.J."/>
            <person name="Van Niekerk J.M."/>
        </authorList>
    </citation>
    <scope>NUCLEOTIDE SEQUENCE</scope>
    <source>
        <strain evidence="6">STE-U-9442</strain>
    </source>
</reference>
<dbReference type="GO" id="GO:0051010">
    <property type="term" value="F:microtubule plus-end binding"/>
    <property type="evidence" value="ECO:0007669"/>
    <property type="project" value="InterPro"/>
</dbReference>
<feature type="region of interest" description="Disordered" evidence="4">
    <location>
        <begin position="1277"/>
        <end position="1360"/>
    </location>
</feature>
<feature type="compositionally biased region" description="Polar residues" evidence="4">
    <location>
        <begin position="2039"/>
        <end position="2050"/>
    </location>
</feature>
<keyword evidence="3" id="KW-0206">Cytoskeleton</keyword>
<feature type="domain" description="TOG" evidence="5">
    <location>
        <begin position="1388"/>
        <end position="1632"/>
    </location>
</feature>
<proteinExistence type="predicted"/>
<dbReference type="Pfam" id="PF21041">
    <property type="entry name" value="XMAP215_CLASP_TOG"/>
    <property type="match status" value="2"/>
</dbReference>
<feature type="region of interest" description="Disordered" evidence="4">
    <location>
        <begin position="369"/>
        <end position="396"/>
    </location>
</feature>
<feature type="domain" description="TOG" evidence="5">
    <location>
        <begin position="772"/>
        <end position="1011"/>
    </location>
</feature>
<feature type="compositionally biased region" description="Low complexity" evidence="4">
    <location>
        <begin position="732"/>
        <end position="751"/>
    </location>
</feature>
<dbReference type="InterPro" id="IPR048491">
    <property type="entry name" value="XMAP215_CLASP_TOG"/>
</dbReference>
<dbReference type="SUPFAM" id="SSF48371">
    <property type="entry name" value="ARM repeat"/>
    <property type="match status" value="2"/>
</dbReference>
<feature type="region of interest" description="Disordered" evidence="4">
    <location>
        <begin position="1631"/>
        <end position="1660"/>
    </location>
</feature>
<feature type="compositionally biased region" description="Acidic residues" evidence="4">
    <location>
        <begin position="38"/>
        <end position="47"/>
    </location>
</feature>
<feature type="compositionally biased region" description="Polar residues" evidence="4">
    <location>
        <begin position="637"/>
        <end position="663"/>
    </location>
</feature>
<dbReference type="GO" id="GO:0007051">
    <property type="term" value="P:spindle organization"/>
    <property type="evidence" value="ECO:0007669"/>
    <property type="project" value="InterPro"/>
</dbReference>
<feature type="region of interest" description="Disordered" evidence="4">
    <location>
        <begin position="2084"/>
        <end position="2128"/>
    </location>
</feature>
<comment type="caution">
    <text evidence="6">The sequence shown here is derived from an EMBL/GenBank/DDBJ whole genome shotgun (WGS) entry which is preliminary data.</text>
</comment>
<evidence type="ECO:0000256" key="3">
    <source>
        <dbReference type="ARBA" id="ARBA00023212"/>
    </source>
</evidence>
<dbReference type="InterPro" id="IPR045110">
    <property type="entry name" value="XMAP215"/>
</dbReference>
<protein>
    <submittedName>
        <fullName evidence="6">Cytoskeleton-associated protein 5</fullName>
    </submittedName>
</protein>
<organism evidence="6 7">
    <name type="scientific">Phytophthora citrophthora</name>
    <dbReference type="NCBI Taxonomy" id="4793"/>
    <lineage>
        <taxon>Eukaryota</taxon>
        <taxon>Sar</taxon>
        <taxon>Stramenopiles</taxon>
        <taxon>Oomycota</taxon>
        <taxon>Peronosporomycetes</taxon>
        <taxon>Peronosporales</taxon>
        <taxon>Peronosporaceae</taxon>
        <taxon>Phytophthora</taxon>
    </lineage>
</organism>
<feature type="domain" description="TOG" evidence="5">
    <location>
        <begin position="1034"/>
        <end position="1274"/>
    </location>
</feature>
<dbReference type="Proteomes" id="UP001259832">
    <property type="component" value="Unassembled WGS sequence"/>
</dbReference>
<dbReference type="InterPro" id="IPR024395">
    <property type="entry name" value="CLASP_N_dom"/>
</dbReference>
<feature type="compositionally biased region" description="Low complexity" evidence="4">
    <location>
        <begin position="370"/>
        <end position="396"/>
    </location>
</feature>
<keyword evidence="2" id="KW-0963">Cytoplasm</keyword>
<name>A0AAD9LP24_9STRA</name>
<dbReference type="InterPro" id="IPR011989">
    <property type="entry name" value="ARM-like"/>
</dbReference>
<feature type="compositionally biased region" description="Low complexity" evidence="4">
    <location>
        <begin position="1650"/>
        <end position="1660"/>
    </location>
</feature>
<evidence type="ECO:0000313" key="7">
    <source>
        <dbReference type="Proteomes" id="UP001259832"/>
    </source>
</evidence>
<accession>A0AAD9LP24</accession>
<evidence type="ECO:0000256" key="4">
    <source>
        <dbReference type="SAM" id="MobiDB-lite"/>
    </source>
</evidence>
<evidence type="ECO:0000313" key="6">
    <source>
        <dbReference type="EMBL" id="KAK1944270.1"/>
    </source>
</evidence>
<evidence type="ECO:0000256" key="2">
    <source>
        <dbReference type="ARBA" id="ARBA00022490"/>
    </source>
</evidence>
<comment type="subcellular location">
    <subcellularLocation>
        <location evidence="1">Cytoplasm</location>
        <location evidence="1">Cytoskeleton</location>
    </subcellularLocation>
</comment>
<dbReference type="EMBL" id="JASMQC010000006">
    <property type="protein sequence ID" value="KAK1944270.1"/>
    <property type="molecule type" value="Genomic_DNA"/>
</dbReference>
<gene>
    <name evidence="6" type="ORF">P3T76_004182</name>
</gene>
<evidence type="ECO:0000256" key="1">
    <source>
        <dbReference type="ARBA" id="ARBA00004245"/>
    </source>
</evidence>
<sequence length="2172" mass="233588">MAEKCLRNASCKCSMCAGFDVASLMSISKSISSNIQYGDEEGGDAQEEAPPAPKFGGVVNSPPPVPQRKTFVANSPPLPAAKKPSPALVAVTDVQMEAPGEDAAMNDTGAQDVAMDPSPSVKDTQMENVADTLSNMEVDSAGSISLDAVLPKLTDKNWKTRKEGFEELKTLFEQPGTKTSQVRQAMDLFPKMCEDANASAMEAGIAAVLAYTINVLPFDKEVVSGVMARVTDKGFSARPGIVKLCTELTDAFIAAGAAEETVTALLEGTNNRKPKVPPACATCILDALKEYGPRVAPLQAIKTALPKLMEGAVKVRPIAMSIMVEIHRWTGPALVQDIVANLRQAQQTEFEEQIKDVVPGQAAPTKFVRGSKPAKAAGGAGAKTSNATAGAAEPAPAAFDPRDFADTVDLLAKLPKSEFKAKLALPKWSEKVEALKIVLELIGPVPKLANGDYYELVSTLKPLTNDSNVNIVAKSIEVYGALADGLRKNFTQYARTIFPDMLRKLSDKKSVILNATNKTLDMFLQHAMTIDMMMDDLKPACDASKNKAPPARVQTMAFMTRAVENRYVDINDKALILSFGALFMKGIDDTDPKVREAGQKSFIVLLQATEQSAGWLQKMMDEIARKNPRALKTIQKSLGSGTASTPSSRPGSAQSSRPGSATPSRQGSAPPSRPGSAGSATSRSSLGGSKISEPDIDVEMETTPAPAAPQRPSLKKRGPPSRLGMKPGAGGAAAKSAPSRKPPAAGSSIGAASGGGASTDFSPMSVSVTADEAEDIISELGLENWGSIQEGFASSKWMERKGAIEGLEEYAKANSNMMTMRVIEAFTVHLSKQVKDFKDSNINVLKSSFQAVGTFAETAAGKFPRGVVCLVTPRACDKIGDRKANEAVRTMILQFCEATSPSYTTGCMIEYMPKVRLPLAHIEALVVLSDCVKDFGITICNPRALIDYAKGPQGLEGSNPKVRSAATSLLSTMYSQLGPALLPILNLESWKPALAKTVEDEFKKVGFNPETAMGTVKRQIKDQDEAPAAADPGALFGRVDVSSQITKELLEDMKNETDKVAWKKRAEAMDNVQAICEGAGCAIEFTRPVQEVLRGLKARLNDSNANLKVKAANVIGVVATSVGPDIAKMSKILGATLIAGVADNKKTMQTAAINALHKWVYHSNQTSSACMESLLSPLSEGLLNTVGRGELLGWAAEHIQRCEKLDLNCLVAPTVQCMMDKSSEAREKAQLLLVEVMKSVGQDTVLTTGCRDIKPAAMRALKPLLQKVCDAVEASGGATAASEPPSSIPAVSATPPVAPSAVGHGATSSGIARGGIRRRASASASNTPTKSRLTRPGSLRAPMASSSSAAESSAKETAPLMKMSTNKPARISKGQYNRWIFETTSVSEMNTRKGELEAEWKSFLSPEFHAKLFAPSLEKGMLAAMDELTLCIVHQADEVISSLDLVLKWCTLRVVDNNVQALAKLLEVLVKLFEMLKDMEYQLDDVEAAILLPYLLQESGQSKPRFRIRFRDVMKLVVDVYSPEKYVPYLLECFNGSKNMKSRCECIDLVEYIVSVHGYQVIGRKCIKDVGKYVVAHEKELRESAINALVAVYKRTDGGNPDKFFRFAGIATQQGIDLLSARIKHLPASSFTSQTVAPAEQEAPPERDVPQQQRPQRAGFGFGFGRAAATAAPVPSPANIFAKTATDSNMIESETAIEPTRMAGIQQFNANPDDDDVDMNAPVNEAAEEDLQSAAIEELLLRPIEMLINSSKEIVPAGTPAYKEGGNALKGLYAIINRPSDPSEVEFLHSYVNEIVLALCDCIHGAFYAGNAEKRPEMYILAISITTLTVVFNSDAVASMQRYTVERVLLELCSKIMDPRMEKFSEKANLPASDIAMLPPEEKRYLMVFKALYKAMRKLTERAKPGDVYPSVINLLQRLMHNDVGDYNKNDTLKHLLKEDSLDQLVGRILLKLSNVQASSLTPFEGIDIFGVLMQMHMFFSTLPGAEVMMVDIANDNMRSALKIMAESLAKTRSSTFEASMKDVPPTSPVRQALEEMGINQSDSGESTRLNYGESAAVSSSTSNGLGSTASQITSHFGASISNGTAASDESLTRRLFPPRDNGIPTRTTRTASAAPSLAGTALSGETRGRSFTSFHDFAANRGSTTNASRPSTTSAQLESLRERLQMSRHFN</sequence>
<dbReference type="GO" id="GO:0030951">
    <property type="term" value="P:establishment or maintenance of microtubule cytoskeleton polarity"/>
    <property type="evidence" value="ECO:0007669"/>
    <property type="project" value="InterPro"/>
</dbReference>
<feature type="region of interest" description="Disordered" evidence="4">
    <location>
        <begin position="2038"/>
        <end position="2068"/>
    </location>
</feature>
<keyword evidence="7" id="KW-1185">Reference proteome</keyword>
<feature type="region of interest" description="Disordered" evidence="4">
    <location>
        <begin position="35"/>
        <end position="56"/>
    </location>
</feature>